<proteinExistence type="predicted"/>
<dbReference type="AlphaFoldDB" id="A0A147BE08"/>
<accession>A0A147BE08</accession>
<evidence type="ECO:0000313" key="2">
    <source>
        <dbReference type="EMBL" id="JAR88989.1"/>
    </source>
</evidence>
<evidence type="ECO:0000256" key="1">
    <source>
        <dbReference type="SAM" id="MobiDB-lite"/>
    </source>
</evidence>
<dbReference type="EMBL" id="GEGO01006415">
    <property type="protein sequence ID" value="JAR88989.1"/>
    <property type="molecule type" value="Transcribed_RNA"/>
</dbReference>
<name>A0A147BE08_IXORI</name>
<reference evidence="2" key="1">
    <citation type="journal article" date="2018" name="PLoS Negl. Trop. Dis.">
        <title>Sialome diversity of ticks revealed by RNAseq of single tick salivary glands.</title>
        <authorList>
            <person name="Perner J."/>
            <person name="Kropackova S."/>
            <person name="Kopacek P."/>
            <person name="Ribeiro J.M."/>
        </authorList>
    </citation>
    <scope>NUCLEOTIDE SEQUENCE</scope>
    <source>
        <strain evidence="2">Siblings of single egg batch collected in Ceske Budejovice</strain>
        <tissue evidence="2">Salivary glands</tissue>
    </source>
</reference>
<organism evidence="2">
    <name type="scientific">Ixodes ricinus</name>
    <name type="common">Common tick</name>
    <name type="synonym">Acarus ricinus</name>
    <dbReference type="NCBI Taxonomy" id="34613"/>
    <lineage>
        <taxon>Eukaryota</taxon>
        <taxon>Metazoa</taxon>
        <taxon>Ecdysozoa</taxon>
        <taxon>Arthropoda</taxon>
        <taxon>Chelicerata</taxon>
        <taxon>Arachnida</taxon>
        <taxon>Acari</taxon>
        <taxon>Parasitiformes</taxon>
        <taxon>Ixodida</taxon>
        <taxon>Ixodoidea</taxon>
        <taxon>Ixodidae</taxon>
        <taxon>Ixodinae</taxon>
        <taxon>Ixodes</taxon>
    </lineage>
</organism>
<sequence length="195" mass="21286">MFRSARSLPGCWAWTGCCCSCRGSCTRPRWCWVCSCSRFCSAARPSCSASGRPPTTEAGSPRRTSCCRTGPPCSLASMCLRPTTRVAAASRSRRRCTRCRAFSSCSGSCASMSRCPTSTSCCWRCSWVARSPASLAASSSPWTTSGRSCSGYHLVSRSCRRATSTSSWLSCCWPWFALFSTSRGRRTARGWKSTR</sequence>
<feature type="region of interest" description="Disordered" evidence="1">
    <location>
        <begin position="43"/>
        <end position="65"/>
    </location>
</feature>
<protein>
    <submittedName>
        <fullName evidence="2">Uncharacterized protein</fullName>
    </submittedName>
</protein>
<dbReference type="PROSITE" id="PS51257">
    <property type="entry name" value="PROKAR_LIPOPROTEIN"/>
    <property type="match status" value="1"/>
</dbReference>